<dbReference type="GO" id="GO:0005829">
    <property type="term" value="C:cytosol"/>
    <property type="evidence" value="ECO:0007669"/>
    <property type="project" value="TreeGrafter"/>
</dbReference>
<name>A0A169SU35_9ACTN</name>
<dbReference type="AlphaFoldDB" id="A0A169SU35"/>
<organism evidence="4">
    <name type="scientific">Streptomyces sp. RI-77</name>
    <dbReference type="NCBI Taxonomy" id="1799151"/>
    <lineage>
        <taxon>Bacteria</taxon>
        <taxon>Bacillati</taxon>
        <taxon>Actinomycetota</taxon>
        <taxon>Actinomycetes</taxon>
        <taxon>Kitasatosporales</taxon>
        <taxon>Streptomycetaceae</taxon>
        <taxon>Streptomyces</taxon>
    </lineage>
</organism>
<evidence type="ECO:0000256" key="1">
    <source>
        <dbReference type="ARBA" id="ARBA00010990"/>
    </source>
</evidence>
<dbReference type="PANTHER" id="PTHR12215">
    <property type="entry name" value="PHOSPHOPANTETHEINE TRANSFERASE"/>
    <property type="match status" value="1"/>
</dbReference>
<dbReference type="Gene3D" id="3.90.470.20">
    <property type="entry name" value="4'-phosphopantetheinyl transferase domain"/>
    <property type="match status" value="2"/>
</dbReference>
<dbReference type="EMBL" id="LC125462">
    <property type="protein sequence ID" value="BAU98030.1"/>
    <property type="molecule type" value="Genomic_DNA"/>
</dbReference>
<dbReference type="InterPro" id="IPR050559">
    <property type="entry name" value="P-Pant_transferase_sf"/>
</dbReference>
<dbReference type="InterPro" id="IPR037143">
    <property type="entry name" value="4-PPantetheinyl_Trfase_dom_sf"/>
</dbReference>
<dbReference type="Pfam" id="PF01648">
    <property type="entry name" value="ACPS"/>
    <property type="match status" value="1"/>
</dbReference>
<feature type="domain" description="4'-phosphopantetheinyl transferase" evidence="3">
    <location>
        <begin position="121"/>
        <end position="225"/>
    </location>
</feature>
<dbReference type="PANTHER" id="PTHR12215:SF10">
    <property type="entry name" value="L-AMINOADIPATE-SEMIALDEHYDE DEHYDROGENASE-PHOSPHOPANTETHEINYL TRANSFERASE"/>
    <property type="match status" value="1"/>
</dbReference>
<accession>A0A169SU35</accession>
<evidence type="ECO:0000313" key="4">
    <source>
        <dbReference type="EMBL" id="BAU98030.1"/>
    </source>
</evidence>
<dbReference type="SUPFAM" id="SSF56214">
    <property type="entry name" value="4'-phosphopantetheinyl transferase"/>
    <property type="match status" value="2"/>
</dbReference>
<protein>
    <submittedName>
        <fullName evidence="4">Phosphopantetheinyl transferase</fullName>
    </submittedName>
</protein>
<dbReference type="GO" id="GO:0008897">
    <property type="term" value="F:holo-[acyl-carrier-protein] synthase activity"/>
    <property type="evidence" value="ECO:0007669"/>
    <property type="project" value="InterPro"/>
</dbReference>
<evidence type="ECO:0000256" key="2">
    <source>
        <dbReference type="ARBA" id="ARBA00022679"/>
    </source>
</evidence>
<dbReference type="GO" id="GO:0019878">
    <property type="term" value="P:lysine biosynthetic process via aminoadipic acid"/>
    <property type="evidence" value="ECO:0007669"/>
    <property type="project" value="TreeGrafter"/>
</dbReference>
<gene>
    <name evidence="4" type="primary">ifnC</name>
</gene>
<reference evidence="4" key="1">
    <citation type="journal article" date="2016" name="ChemBioChem">
        <title>Involvement of the Baeyer-Villiger Monooxygenase IfnQ in the Biosynthesis of Isofuranonaphthoquinone Scaffold of JBIR-76 and -77.</title>
        <authorList>
            <person name="Katsuyama Y."/>
            <person name="Sone K."/>
            <person name="Satou R."/>
            <person name="Izumikawa M."/>
            <person name="Takagi M."/>
            <person name="Fujie M."/>
            <person name="Satoh N."/>
            <person name="Shin-ya K."/>
            <person name="Ohnishi Y."/>
        </authorList>
    </citation>
    <scope>NUCLEOTIDE SEQUENCE</scope>
    <source>
        <strain evidence="4">RI-77</strain>
    </source>
</reference>
<dbReference type="InterPro" id="IPR008278">
    <property type="entry name" value="4-PPantetheinyl_Trfase_dom"/>
</dbReference>
<proteinExistence type="inferred from homology"/>
<sequence length="247" mass="26772">MVPGQTLDVARQVLGRYGSVGVHADVADWAVRDEAEAVRWLGRERGRLDAALPAATRQRLVASRRLVKSMAGAVLGVDPGELELTRDPAGRPRLRGCGDLELSLSHTGTRLVLALAVTGGQVGADVERATRPVRVEPLARRICTPYERAVLNATSPAERPRTLLRLWTLKEAYTKALGVGTRLPFRTFGFRLHGRGAVLTDDRGHLVRPSEWQFTTHHTDTGHLVSLAVAGPPDGLRFPSPGLLGNL</sequence>
<comment type="similarity">
    <text evidence="1">Belongs to the P-Pant transferase superfamily. Gsp/Sfp/HetI/AcpT family.</text>
</comment>
<dbReference type="GO" id="GO:0000287">
    <property type="term" value="F:magnesium ion binding"/>
    <property type="evidence" value="ECO:0007669"/>
    <property type="project" value="InterPro"/>
</dbReference>
<evidence type="ECO:0000259" key="3">
    <source>
        <dbReference type="Pfam" id="PF01648"/>
    </source>
</evidence>
<keyword evidence="2 4" id="KW-0808">Transferase</keyword>